<feature type="transmembrane region" description="Helical" evidence="1">
    <location>
        <begin position="217"/>
        <end position="234"/>
    </location>
</feature>
<evidence type="ECO:0000313" key="2">
    <source>
        <dbReference type="EMBL" id="MFM0240612.1"/>
    </source>
</evidence>
<keyword evidence="1" id="KW-1133">Transmembrane helix</keyword>
<feature type="transmembrane region" description="Helical" evidence="1">
    <location>
        <begin position="369"/>
        <end position="387"/>
    </location>
</feature>
<reference evidence="2 3" key="1">
    <citation type="journal article" date="2024" name="Chem. Sci.">
        <title>Discovery of megapolipeptins by genome mining of a Burkholderiales bacteria collection.</title>
        <authorList>
            <person name="Paulo B.S."/>
            <person name="Recchia M.J.J."/>
            <person name="Lee S."/>
            <person name="Fergusson C.H."/>
            <person name="Romanowski S.B."/>
            <person name="Hernandez A."/>
            <person name="Krull N."/>
            <person name="Liu D.Y."/>
            <person name="Cavanagh H."/>
            <person name="Bos A."/>
            <person name="Gray C.A."/>
            <person name="Murphy B.T."/>
            <person name="Linington R.G."/>
            <person name="Eustaquio A.S."/>
        </authorList>
    </citation>
    <scope>NUCLEOTIDE SEQUENCE [LARGE SCALE GENOMIC DNA]</scope>
    <source>
        <strain evidence="2 3">RL17-351-BIE-A</strain>
    </source>
</reference>
<feature type="transmembrane region" description="Helical" evidence="1">
    <location>
        <begin position="277"/>
        <end position="297"/>
    </location>
</feature>
<evidence type="ECO:0000313" key="3">
    <source>
        <dbReference type="Proteomes" id="UP001629274"/>
    </source>
</evidence>
<keyword evidence="3" id="KW-1185">Reference proteome</keyword>
<name>A0ABW9BKU8_9BURK</name>
<evidence type="ECO:0000256" key="1">
    <source>
        <dbReference type="SAM" id="Phobius"/>
    </source>
</evidence>
<accession>A0ABW9BKU8</accession>
<feature type="transmembrane region" description="Helical" evidence="1">
    <location>
        <begin position="86"/>
        <end position="106"/>
    </location>
</feature>
<protein>
    <recommendedName>
        <fullName evidence="4">Transmembrane protein</fullName>
    </recommendedName>
</protein>
<keyword evidence="1" id="KW-0472">Membrane</keyword>
<feature type="transmembrane region" description="Helical" evidence="1">
    <location>
        <begin position="179"/>
        <end position="205"/>
    </location>
</feature>
<feature type="transmembrane region" description="Helical" evidence="1">
    <location>
        <begin position="309"/>
        <end position="330"/>
    </location>
</feature>
<feature type="transmembrane region" description="Helical" evidence="1">
    <location>
        <begin position="140"/>
        <end position="158"/>
    </location>
</feature>
<dbReference type="RefSeq" id="WP_012431947.1">
    <property type="nucleotide sequence ID" value="NZ_JAQQCK010000008.1"/>
</dbReference>
<keyword evidence="1" id="KW-0812">Transmembrane</keyword>
<sequence>MSRRETLGNYAVLALGVITFATTVFAVWQHFSPLPYGDSWDGSIGFYMRAAQDPWHAFFEQHNEHRLTFSRLIFFADIRYFGGRNVFSLISNLVLAGALAAAFFRITFHYRPTLSRQTRFGLAGAILVFAFSWMQRENFAWGFQSQWFAVYLFALLAFHSIDRTAEANAGDKPAKRLGWLAVALVSAWLAAYSMSSGVLVLPALIVQALYARLNPRQLLAIVIVTVAVWLAYFIDWHKPGSSGNLLAGVREHPLAAIRYVLLYLGSPAFQIRTGLAGAYVAGILVLAALAANCFRLLRASADRPQGVALLVFALFIAGNALLTASGRLWFGLETALASRYTTASLMGWLALILFAVLNSRTPEQLRRAVFVAALATLAVASGQRFFVRADRDETYARFVAGLALRAHVYDAEIIRPVYPFPDALPNIARQAEAEHLSIFAPDQPDYLVPPSQVNASLPCAGSIDDISATTTPGTYRATGWIYDQADKRTPRAIVVTDATGTTLGTGVIGAERGDVRNIFGRSARYSGWTAFFKAPASGGIRVDGQTAAGAYCALQAEKAMPAALPAAAAVQ</sequence>
<dbReference type="EMBL" id="JAQQDR010000007">
    <property type="protein sequence ID" value="MFM0240612.1"/>
    <property type="molecule type" value="Genomic_DNA"/>
</dbReference>
<evidence type="ECO:0008006" key="4">
    <source>
        <dbReference type="Google" id="ProtNLM"/>
    </source>
</evidence>
<feature type="transmembrane region" description="Helical" evidence="1">
    <location>
        <begin position="7"/>
        <end position="28"/>
    </location>
</feature>
<feature type="transmembrane region" description="Helical" evidence="1">
    <location>
        <begin position="336"/>
        <end position="357"/>
    </location>
</feature>
<gene>
    <name evidence="2" type="ORF">PQR03_21015</name>
</gene>
<dbReference type="Proteomes" id="UP001629274">
    <property type="component" value="Unassembled WGS sequence"/>
</dbReference>
<organism evidence="2 3">
    <name type="scientific">Paraburkholderia phytofirmans</name>
    <dbReference type="NCBI Taxonomy" id="261302"/>
    <lineage>
        <taxon>Bacteria</taxon>
        <taxon>Pseudomonadati</taxon>
        <taxon>Pseudomonadota</taxon>
        <taxon>Betaproteobacteria</taxon>
        <taxon>Burkholderiales</taxon>
        <taxon>Burkholderiaceae</taxon>
        <taxon>Paraburkholderia</taxon>
    </lineage>
</organism>
<proteinExistence type="predicted"/>
<comment type="caution">
    <text evidence="2">The sequence shown here is derived from an EMBL/GenBank/DDBJ whole genome shotgun (WGS) entry which is preliminary data.</text>
</comment>